<dbReference type="Gene3D" id="3.30.1490.20">
    <property type="entry name" value="ATP-grasp fold, A domain"/>
    <property type="match status" value="1"/>
</dbReference>
<feature type="domain" description="ATP-grasp" evidence="2">
    <location>
        <begin position="186"/>
        <end position="222"/>
    </location>
</feature>
<dbReference type="GO" id="GO:0005524">
    <property type="term" value="F:ATP binding"/>
    <property type="evidence" value="ECO:0007669"/>
    <property type="project" value="UniProtKB-UniRule"/>
</dbReference>
<proteinExistence type="predicted"/>
<comment type="caution">
    <text evidence="3">The sequence shown here is derived from an EMBL/GenBank/DDBJ whole genome shotgun (WGS) entry which is preliminary data.</text>
</comment>
<dbReference type="SUPFAM" id="SSF56059">
    <property type="entry name" value="Glutathione synthetase ATP-binding domain-like"/>
    <property type="match status" value="1"/>
</dbReference>
<dbReference type="AlphaFoldDB" id="A0A6I4MLC5"/>
<keyword evidence="4" id="KW-1185">Reference proteome</keyword>
<dbReference type="Proteomes" id="UP000462055">
    <property type="component" value="Unassembled WGS sequence"/>
</dbReference>
<evidence type="ECO:0000313" key="4">
    <source>
        <dbReference type="Proteomes" id="UP000462055"/>
    </source>
</evidence>
<sequence length="407" mass="42021">MRHARRPGPRPRPALAAFDDATEQALRSVLPDYGYLSSPFDVIAAGWGDGEVCRTAATALAACPTVDLVAFTGDAPTAGPNLQEAGWPAMIAGLGAASSGDVPVAVITSTTDTDPELPGLCERHGVTLLAGMRPALRAIRHAGLRLERLKSLTEDPAGPLRASELADVGQELLDGEPETVPETAAKALLGHYGITVPEGGSASDEDAAVAIAERIGYPVVCKLEADGLAHKSDIGGVVVGIHDADQLRGAVRDVLDRGRTALGPAPVRGVRVETAAETDHGVELIVGGSNDGLASVVVLGAGGVLTELLNDAVTLLWPFTQQEVLQALQGLRVGALLRGYRGAPACDLASVAQATVAVGCMLADLPQITELDVNPLLCTPKGTTALDTLIRQRRGTAPTAPDRAERF</sequence>
<evidence type="ECO:0000256" key="1">
    <source>
        <dbReference type="PROSITE-ProRule" id="PRU00409"/>
    </source>
</evidence>
<evidence type="ECO:0000259" key="2">
    <source>
        <dbReference type="PROSITE" id="PS50975"/>
    </source>
</evidence>
<dbReference type="Gene3D" id="3.30.470.20">
    <property type="entry name" value="ATP-grasp fold, B domain"/>
    <property type="match status" value="1"/>
</dbReference>
<dbReference type="InterPro" id="IPR011761">
    <property type="entry name" value="ATP-grasp"/>
</dbReference>
<dbReference type="PANTHER" id="PTHR42793">
    <property type="entry name" value="COA BINDING DOMAIN CONTAINING PROTEIN"/>
    <property type="match status" value="1"/>
</dbReference>
<dbReference type="Gene3D" id="3.40.50.261">
    <property type="entry name" value="Succinyl-CoA synthetase domains"/>
    <property type="match status" value="1"/>
</dbReference>
<reference evidence="3" key="1">
    <citation type="submission" date="2019-12" db="EMBL/GenBank/DDBJ databases">
        <title>Actinomadura physcomitrii sp. nov., a novel actinomycete isolated from moss [Physcomitrium sphaericum (Ludw) Fuernr].</title>
        <authorList>
            <person name="Zhuang X."/>
        </authorList>
    </citation>
    <scope>NUCLEOTIDE SEQUENCE [LARGE SCALE GENOMIC DNA]</scope>
    <source>
        <strain evidence="3">LD22</strain>
    </source>
</reference>
<dbReference type="GO" id="GO:0046872">
    <property type="term" value="F:metal ion binding"/>
    <property type="evidence" value="ECO:0007669"/>
    <property type="project" value="InterPro"/>
</dbReference>
<accession>A0A6I4MLC5</accession>
<keyword evidence="1" id="KW-0547">Nucleotide-binding</keyword>
<dbReference type="PANTHER" id="PTHR42793:SF1">
    <property type="entry name" value="PEPTIDYL-LYSINE N-ACETYLTRANSFERASE PATZ"/>
    <property type="match status" value="1"/>
</dbReference>
<dbReference type="Pfam" id="PF13549">
    <property type="entry name" value="ATP-grasp_5"/>
    <property type="match status" value="1"/>
</dbReference>
<keyword evidence="1" id="KW-0067">ATP-binding</keyword>
<dbReference type="InterPro" id="IPR013815">
    <property type="entry name" value="ATP_grasp_subdomain_1"/>
</dbReference>
<dbReference type="InterPro" id="IPR016102">
    <property type="entry name" value="Succinyl-CoA_synth-like"/>
</dbReference>
<dbReference type="PROSITE" id="PS50975">
    <property type="entry name" value="ATP_GRASP"/>
    <property type="match status" value="1"/>
</dbReference>
<dbReference type="EMBL" id="WBMS02000037">
    <property type="protein sequence ID" value="MWA05415.1"/>
    <property type="molecule type" value="Genomic_DNA"/>
</dbReference>
<dbReference type="SUPFAM" id="SSF52210">
    <property type="entry name" value="Succinyl-CoA synthetase domains"/>
    <property type="match status" value="1"/>
</dbReference>
<evidence type="ECO:0000313" key="3">
    <source>
        <dbReference type="EMBL" id="MWA05415.1"/>
    </source>
</evidence>
<protein>
    <recommendedName>
        <fullName evidence="2">ATP-grasp domain-containing protein</fullName>
    </recommendedName>
</protein>
<organism evidence="3 4">
    <name type="scientific">Actinomadura physcomitrii</name>
    <dbReference type="NCBI Taxonomy" id="2650748"/>
    <lineage>
        <taxon>Bacteria</taxon>
        <taxon>Bacillati</taxon>
        <taxon>Actinomycetota</taxon>
        <taxon>Actinomycetes</taxon>
        <taxon>Streptosporangiales</taxon>
        <taxon>Thermomonosporaceae</taxon>
        <taxon>Actinomadura</taxon>
    </lineage>
</organism>
<gene>
    <name evidence="3" type="ORF">F8568_034640</name>
</gene>
<name>A0A6I4MLC5_9ACTN</name>